<dbReference type="Proteomes" id="UP001597189">
    <property type="component" value="Unassembled WGS sequence"/>
</dbReference>
<proteinExistence type="predicted"/>
<keyword evidence="2" id="KW-1185">Reference proteome</keyword>
<organism evidence="1 2">
    <name type="scientific">Levilactobacillus lanxiensis</name>
    <dbReference type="NCBI Taxonomy" id="2799568"/>
    <lineage>
        <taxon>Bacteria</taxon>
        <taxon>Bacillati</taxon>
        <taxon>Bacillota</taxon>
        <taxon>Bacilli</taxon>
        <taxon>Lactobacillales</taxon>
        <taxon>Lactobacillaceae</taxon>
        <taxon>Levilactobacillus</taxon>
    </lineage>
</organism>
<evidence type="ECO:0000313" key="1">
    <source>
        <dbReference type="EMBL" id="MFD1454137.1"/>
    </source>
</evidence>
<evidence type="ECO:0000313" key="2">
    <source>
        <dbReference type="Proteomes" id="UP001597189"/>
    </source>
</evidence>
<protein>
    <submittedName>
        <fullName evidence="1">Uncharacterized protein</fullName>
    </submittedName>
</protein>
<sequence>MNNLNEIILDMLAKFQAKYPNSVVSPIRLIKRAIYNYEHRRWSYDHEFLAAALVMVGPQAFDFADLKRVATDLSGVQYEAINITADLDAFIRVCADVCGVTPTAFAARMSNCDFAFADLDQATTIPMSDRGYDHYAKQTGIVCGMLKGKSLAEVQALISTIFSK</sequence>
<name>A0ABW4D2D4_9LACO</name>
<accession>A0ABW4D2D4</accession>
<dbReference type="RefSeq" id="WP_203642682.1">
    <property type="nucleotide sequence ID" value="NZ_BOLN01000001.1"/>
</dbReference>
<gene>
    <name evidence="1" type="ORF">ACFQ44_00415</name>
</gene>
<reference evidence="2" key="1">
    <citation type="journal article" date="2019" name="Int. J. Syst. Evol. Microbiol.">
        <title>The Global Catalogue of Microorganisms (GCM) 10K type strain sequencing project: providing services to taxonomists for standard genome sequencing and annotation.</title>
        <authorList>
            <consortium name="The Broad Institute Genomics Platform"/>
            <consortium name="The Broad Institute Genome Sequencing Center for Infectious Disease"/>
            <person name="Wu L."/>
            <person name="Ma J."/>
        </authorList>
    </citation>
    <scope>NUCLEOTIDE SEQUENCE [LARGE SCALE GENOMIC DNA]</scope>
    <source>
        <strain evidence="2">CCM 8979</strain>
    </source>
</reference>
<comment type="caution">
    <text evidence="1">The sequence shown here is derived from an EMBL/GenBank/DDBJ whole genome shotgun (WGS) entry which is preliminary data.</text>
</comment>
<dbReference type="EMBL" id="JBHTOD010000001">
    <property type="protein sequence ID" value="MFD1454137.1"/>
    <property type="molecule type" value="Genomic_DNA"/>
</dbReference>